<protein>
    <recommendedName>
        <fullName evidence="4">Late embryogenesis abundant protein</fullName>
    </recommendedName>
</protein>
<evidence type="ECO:0000313" key="3">
    <source>
        <dbReference type="Proteomes" id="UP000644167"/>
    </source>
</evidence>
<evidence type="ECO:0000313" key="2">
    <source>
        <dbReference type="EMBL" id="QRV24085.1"/>
    </source>
</evidence>
<evidence type="ECO:0008006" key="4">
    <source>
        <dbReference type="Google" id="ProtNLM"/>
    </source>
</evidence>
<feature type="chain" id="PRO_5046366017" description="Late embryogenesis abundant protein" evidence="1">
    <location>
        <begin position="21"/>
        <end position="122"/>
    </location>
</feature>
<keyword evidence="1" id="KW-0732">Signal</keyword>
<dbReference type="RefSeq" id="WP_205114753.1">
    <property type="nucleotide sequence ID" value="NZ_CP070273.1"/>
</dbReference>
<feature type="signal peptide" evidence="1">
    <location>
        <begin position="1"/>
        <end position="20"/>
    </location>
</feature>
<gene>
    <name evidence="2" type="ORF">JSY38_00615</name>
</gene>
<name>A0ABX7IP94_9GAMM</name>
<accession>A0ABX7IP94</accession>
<organism evidence="2 3">
    <name type="scientific">Marinomonas foliarum</name>
    <dbReference type="NCBI Taxonomy" id="491950"/>
    <lineage>
        <taxon>Bacteria</taxon>
        <taxon>Pseudomonadati</taxon>
        <taxon>Pseudomonadota</taxon>
        <taxon>Gammaproteobacteria</taxon>
        <taxon>Oceanospirillales</taxon>
        <taxon>Oceanospirillaceae</taxon>
        <taxon>Marinomonas</taxon>
    </lineage>
</organism>
<dbReference type="Proteomes" id="UP000644167">
    <property type="component" value="Chromosome"/>
</dbReference>
<evidence type="ECO:0000256" key="1">
    <source>
        <dbReference type="SAM" id="SignalP"/>
    </source>
</evidence>
<reference evidence="2 3" key="1">
    <citation type="submission" date="2021-02" db="EMBL/GenBank/DDBJ databases">
        <title>The genome of Marinomonas foliarum JZW.</title>
        <authorList>
            <person name="Sun M."/>
        </authorList>
    </citation>
    <scope>NUCLEOTIDE SEQUENCE [LARGE SCALE GENOMIC DNA]</scope>
    <source>
        <strain evidence="2 3">JZW</strain>
    </source>
</reference>
<dbReference type="Gene3D" id="1.10.287.700">
    <property type="entry name" value="Helix hairpin bin"/>
    <property type="match status" value="1"/>
</dbReference>
<dbReference type="EMBL" id="CP070273">
    <property type="protein sequence ID" value="QRV24085.1"/>
    <property type="molecule type" value="Genomic_DNA"/>
</dbReference>
<keyword evidence="3" id="KW-1185">Reference proteome</keyword>
<proteinExistence type="predicted"/>
<sequence length="122" mass="13284">MNCFKVFIVTLFLISSLVQANESTFDKAKSETEILWNKTKSTTAEVIDNTSEKASEFGEKASEFGRKTAERAKETGATVWKKTKEVGNAAADGARAGASKIRSLADGKKCEENSATCHKNKE</sequence>